<dbReference type="RefSeq" id="WP_241445834.1">
    <property type="nucleotide sequence ID" value="NZ_BSUJ01000001.1"/>
</dbReference>
<keyword evidence="1" id="KW-0812">Transmembrane</keyword>
<evidence type="ECO:0000313" key="2">
    <source>
        <dbReference type="EMBL" id="GMA20240.1"/>
    </source>
</evidence>
<dbReference type="Proteomes" id="UP001157109">
    <property type="component" value="Unassembled WGS sequence"/>
</dbReference>
<sequence length="199" mass="21887">MPWGSHLRADRYSPWTYWIAVLLVSVFGTVAADVVHVALGVPYEVSTPFFAVVLAVVLITWRRVEGTLSIHSVRTTRRELFYWATVLTTFALGTAAGDLSAKDTNLGYLGSGLMFAAMFAVPAVLWLATRRHEVALFWWAYVLTRPFGASFADWMGVPAERGGLGWGTGWVTLALLVLIAVTVAHLARTHRDQPLPATD</sequence>
<name>A0ABQ6HPZ7_9MICO</name>
<reference evidence="3" key="1">
    <citation type="journal article" date="2019" name="Int. J. Syst. Evol. Microbiol.">
        <title>The Global Catalogue of Microorganisms (GCM) 10K type strain sequencing project: providing services to taxonomists for standard genome sequencing and annotation.</title>
        <authorList>
            <consortium name="The Broad Institute Genomics Platform"/>
            <consortium name="The Broad Institute Genome Sequencing Center for Infectious Disease"/>
            <person name="Wu L."/>
            <person name="Ma J."/>
        </authorList>
    </citation>
    <scope>NUCLEOTIDE SEQUENCE [LARGE SCALE GENOMIC DNA]</scope>
    <source>
        <strain evidence="3">NBRC 105830</strain>
    </source>
</reference>
<feature type="transmembrane region" description="Helical" evidence="1">
    <location>
        <begin position="134"/>
        <end position="152"/>
    </location>
</feature>
<evidence type="ECO:0000313" key="3">
    <source>
        <dbReference type="Proteomes" id="UP001157109"/>
    </source>
</evidence>
<evidence type="ECO:0000256" key="1">
    <source>
        <dbReference type="SAM" id="Phobius"/>
    </source>
</evidence>
<feature type="transmembrane region" description="Helical" evidence="1">
    <location>
        <begin position="81"/>
        <end position="100"/>
    </location>
</feature>
<dbReference type="Pfam" id="PF03988">
    <property type="entry name" value="DUF347"/>
    <property type="match status" value="3"/>
</dbReference>
<keyword evidence="1" id="KW-1133">Transmembrane helix</keyword>
<feature type="transmembrane region" description="Helical" evidence="1">
    <location>
        <begin position="106"/>
        <end position="127"/>
    </location>
</feature>
<organism evidence="2 3">
    <name type="scientific">Arsenicicoccus piscis</name>
    <dbReference type="NCBI Taxonomy" id="673954"/>
    <lineage>
        <taxon>Bacteria</taxon>
        <taxon>Bacillati</taxon>
        <taxon>Actinomycetota</taxon>
        <taxon>Actinomycetes</taxon>
        <taxon>Micrococcales</taxon>
        <taxon>Intrasporangiaceae</taxon>
        <taxon>Arsenicicoccus</taxon>
    </lineage>
</organism>
<protein>
    <submittedName>
        <fullName evidence="2">Uncharacterized protein</fullName>
    </submittedName>
</protein>
<feature type="transmembrane region" description="Helical" evidence="1">
    <location>
        <begin position="164"/>
        <end position="187"/>
    </location>
</feature>
<accession>A0ABQ6HPZ7</accession>
<dbReference type="EMBL" id="BSUJ01000001">
    <property type="protein sequence ID" value="GMA20240.1"/>
    <property type="molecule type" value="Genomic_DNA"/>
</dbReference>
<proteinExistence type="predicted"/>
<keyword evidence="1" id="KW-0472">Membrane</keyword>
<gene>
    <name evidence="2" type="ORF">GCM10025862_22610</name>
</gene>
<comment type="caution">
    <text evidence="2">The sequence shown here is derived from an EMBL/GenBank/DDBJ whole genome shotgun (WGS) entry which is preliminary data.</text>
</comment>
<feature type="transmembrane region" description="Helical" evidence="1">
    <location>
        <begin position="45"/>
        <end position="61"/>
    </location>
</feature>
<feature type="transmembrane region" description="Helical" evidence="1">
    <location>
        <begin position="15"/>
        <end position="39"/>
    </location>
</feature>
<keyword evidence="3" id="KW-1185">Reference proteome</keyword>
<dbReference type="InterPro" id="IPR007136">
    <property type="entry name" value="DUF347"/>
</dbReference>